<sequence length="165" mass="17607">MKKLVVISSLALLAAGASASPSAYVEPAFEFNVNSRGDFGVGLEVPLHNFPVDASWEANLTLTRGFDAEVAGKALLFPSLLPEPPLAVALRGDLEFGERGLGLHLGPLASLDFSPLTLNAGLYPGFKAGRFDLKYHLGVRYYFDNNALDLAWDSGALKLGARLAF</sequence>
<dbReference type="AlphaFoldDB" id="A0A841I5F2"/>
<comment type="caution">
    <text evidence="2">The sequence shown here is derived from an EMBL/GenBank/DDBJ whole genome shotgun (WGS) entry which is preliminary data.</text>
</comment>
<feature type="signal peptide" evidence="1">
    <location>
        <begin position="1"/>
        <end position="19"/>
    </location>
</feature>
<evidence type="ECO:0000313" key="2">
    <source>
        <dbReference type="EMBL" id="MBB6099105.1"/>
    </source>
</evidence>
<protein>
    <recommendedName>
        <fullName evidence="4">Outer membrane protein beta-barrel domain-containing protein</fullName>
    </recommendedName>
</protein>
<dbReference type="EMBL" id="JACHHG010000009">
    <property type="protein sequence ID" value="MBB6099105.1"/>
    <property type="molecule type" value="Genomic_DNA"/>
</dbReference>
<name>A0A841I5F2_9DEIO</name>
<evidence type="ECO:0000313" key="3">
    <source>
        <dbReference type="Proteomes" id="UP000569951"/>
    </source>
</evidence>
<reference evidence="2 3" key="1">
    <citation type="submission" date="2020-08" db="EMBL/GenBank/DDBJ databases">
        <title>Genomic Encyclopedia of Type Strains, Phase IV (KMG-IV): sequencing the most valuable type-strain genomes for metagenomic binning, comparative biology and taxonomic classification.</title>
        <authorList>
            <person name="Goeker M."/>
        </authorList>
    </citation>
    <scope>NUCLEOTIDE SEQUENCE [LARGE SCALE GENOMIC DNA]</scope>
    <source>
        <strain evidence="2 3">DSM 21458</strain>
    </source>
</reference>
<keyword evidence="3" id="KW-1185">Reference proteome</keyword>
<accession>A0A841I5F2</accession>
<gene>
    <name evidence="2" type="ORF">HNR42_002541</name>
</gene>
<dbReference type="Proteomes" id="UP000569951">
    <property type="component" value="Unassembled WGS sequence"/>
</dbReference>
<dbReference type="RefSeq" id="WP_183987857.1">
    <property type="nucleotide sequence ID" value="NZ_JACHHG010000009.1"/>
</dbReference>
<evidence type="ECO:0008006" key="4">
    <source>
        <dbReference type="Google" id="ProtNLM"/>
    </source>
</evidence>
<evidence type="ECO:0000256" key="1">
    <source>
        <dbReference type="SAM" id="SignalP"/>
    </source>
</evidence>
<feature type="chain" id="PRO_5032541210" description="Outer membrane protein beta-barrel domain-containing protein" evidence="1">
    <location>
        <begin position="20"/>
        <end position="165"/>
    </location>
</feature>
<keyword evidence="1" id="KW-0732">Signal</keyword>
<organism evidence="2 3">
    <name type="scientific">Deinobacterium chartae</name>
    <dbReference type="NCBI Taxonomy" id="521158"/>
    <lineage>
        <taxon>Bacteria</taxon>
        <taxon>Thermotogati</taxon>
        <taxon>Deinococcota</taxon>
        <taxon>Deinococci</taxon>
        <taxon>Deinococcales</taxon>
        <taxon>Deinococcaceae</taxon>
        <taxon>Deinobacterium</taxon>
    </lineage>
</organism>
<proteinExistence type="predicted"/>